<dbReference type="Pfam" id="PF06445">
    <property type="entry name" value="GyrI-like"/>
    <property type="match status" value="1"/>
</dbReference>
<dbReference type="RefSeq" id="WP_010594807.1">
    <property type="nucleotide sequence ID" value="NZ_CP023714.1"/>
</dbReference>
<dbReference type="GO" id="GO:0003700">
    <property type="term" value="F:DNA-binding transcription factor activity"/>
    <property type="evidence" value="ECO:0007669"/>
    <property type="project" value="InterPro"/>
</dbReference>
<dbReference type="GeneID" id="66836775"/>
<dbReference type="AlphaFoldDB" id="A0A098BNL4"/>
<dbReference type="PROSITE" id="PS50937">
    <property type="entry name" value="HTH_MERR_2"/>
    <property type="match status" value="1"/>
</dbReference>
<name>A0A098BNL4_9NOCA</name>
<evidence type="ECO:0000313" key="2">
    <source>
        <dbReference type="EMBL" id="CDZ89326.1"/>
    </source>
</evidence>
<dbReference type="Gene3D" id="1.10.1660.10">
    <property type="match status" value="1"/>
</dbReference>
<dbReference type="SUPFAM" id="SSF46955">
    <property type="entry name" value="Putative DNA-binding domain"/>
    <property type="match status" value="1"/>
</dbReference>
<accession>A0A098BNL4</accession>
<dbReference type="Proteomes" id="UP000042997">
    <property type="component" value="Unassembled WGS sequence"/>
</dbReference>
<keyword evidence="1" id="KW-0238">DNA-binding</keyword>
<sequence length="271" mass="29449">MSPADGWLSIGEFARMSRLSVRTLRHYDRERLLAPGRVDPRTGYRYYSREQLASALRIAVLRRAEVSVPAIRLLLQDPGHTEAVLAAERERIEREADRKRRALALVASLAEAEAGGLSVRRHRVEDRTVLWRSGESTAESLDSDVTNLVTALLTEASSAGLPTDAPVVGQYPATLDGVVQFGVGLELRSPPGRAETATTTLPGGAFAGVDFVGPVALLPVAYHALFGWLDERGLAAEGPFREYYLADPRDVAPDAMRTRVLHPVPGDHVPG</sequence>
<dbReference type="KEGG" id="rrz:CS378_07040"/>
<dbReference type="InterPro" id="IPR029442">
    <property type="entry name" value="GyrI-like"/>
</dbReference>
<dbReference type="Gene3D" id="3.20.80.10">
    <property type="entry name" value="Regulatory factor, effector binding domain"/>
    <property type="match status" value="1"/>
</dbReference>
<dbReference type="SMART" id="SM00422">
    <property type="entry name" value="HTH_MERR"/>
    <property type="match status" value="1"/>
</dbReference>
<dbReference type="Pfam" id="PF13411">
    <property type="entry name" value="MerR_1"/>
    <property type="match status" value="1"/>
</dbReference>
<dbReference type="GO" id="GO:0003677">
    <property type="term" value="F:DNA binding"/>
    <property type="evidence" value="ECO:0007669"/>
    <property type="project" value="UniProtKB-KW"/>
</dbReference>
<dbReference type="InterPro" id="IPR009061">
    <property type="entry name" value="DNA-bd_dom_put_sf"/>
</dbReference>
<proteinExistence type="predicted"/>
<dbReference type="SUPFAM" id="SSF55136">
    <property type="entry name" value="Probable bacterial effector-binding domain"/>
    <property type="match status" value="1"/>
</dbReference>
<dbReference type="eggNOG" id="COG4978">
    <property type="taxonomic scope" value="Bacteria"/>
</dbReference>
<evidence type="ECO:0000313" key="3">
    <source>
        <dbReference type="Proteomes" id="UP000042997"/>
    </source>
</evidence>
<gene>
    <name evidence="2" type="ORF">RHRU231_470174</name>
</gene>
<reference evidence="2 3" key="1">
    <citation type="journal article" date="2014" name="Genome Announc.">
        <title>Draft Genome Sequence of Propane- and Butane-Oxidizing Actinobacterium Rhodococcus ruber IEGM 231.</title>
        <authorList>
            <person name="Ivshina I.B."/>
            <person name="Kuyukina M.S."/>
            <person name="Krivoruchko A.V."/>
            <person name="Barbe V."/>
            <person name="Fischer C."/>
        </authorList>
    </citation>
    <scope>NUCLEOTIDE SEQUENCE [LARGE SCALE GENOMIC DNA]</scope>
</reference>
<dbReference type="CDD" id="cd01107">
    <property type="entry name" value="HTH_BmrR"/>
    <property type="match status" value="1"/>
</dbReference>
<organism evidence="2 3">
    <name type="scientific">Rhodococcus ruber</name>
    <dbReference type="NCBI Taxonomy" id="1830"/>
    <lineage>
        <taxon>Bacteria</taxon>
        <taxon>Bacillati</taxon>
        <taxon>Actinomycetota</taxon>
        <taxon>Actinomycetes</taxon>
        <taxon>Mycobacteriales</taxon>
        <taxon>Nocardiaceae</taxon>
        <taxon>Rhodococcus</taxon>
    </lineage>
</organism>
<dbReference type="PANTHER" id="PTHR30204">
    <property type="entry name" value="REDOX-CYCLING DRUG-SENSING TRANSCRIPTIONAL ACTIVATOR SOXR"/>
    <property type="match status" value="1"/>
</dbReference>
<dbReference type="EMBL" id="CCSD01000058">
    <property type="protein sequence ID" value="CDZ89326.1"/>
    <property type="molecule type" value="Genomic_DNA"/>
</dbReference>
<evidence type="ECO:0000256" key="1">
    <source>
        <dbReference type="ARBA" id="ARBA00023125"/>
    </source>
</evidence>
<dbReference type="OrthoDB" id="7849865at2"/>
<dbReference type="InterPro" id="IPR011256">
    <property type="entry name" value="Reg_factor_effector_dom_sf"/>
</dbReference>
<dbReference type="InterPro" id="IPR047057">
    <property type="entry name" value="MerR_fam"/>
</dbReference>
<protein>
    <submittedName>
        <fullName evidence="2">Transcriptional activator ligand binding domain protein</fullName>
    </submittedName>
</protein>
<dbReference type="InterPro" id="IPR000551">
    <property type="entry name" value="MerR-type_HTH_dom"/>
</dbReference>
<dbReference type="PANTHER" id="PTHR30204:SF97">
    <property type="entry name" value="MERR FAMILY REGULATORY PROTEIN"/>
    <property type="match status" value="1"/>
</dbReference>
<dbReference type="eggNOG" id="COG0789">
    <property type="taxonomic scope" value="Bacteria"/>
</dbReference>